<evidence type="ECO:0000313" key="2">
    <source>
        <dbReference type="Proteomes" id="UP000494108"/>
    </source>
</evidence>
<dbReference type="PANTHER" id="PTHR37625:SF4">
    <property type="entry name" value="OUTER MEMBRANE LIPOPROTEIN"/>
    <property type="match status" value="1"/>
</dbReference>
<name>A0A6S6ZD74_9BURK</name>
<evidence type="ECO:0008006" key="3">
    <source>
        <dbReference type="Google" id="ProtNLM"/>
    </source>
</evidence>
<dbReference type="PANTHER" id="PTHR37625">
    <property type="entry name" value="OUTER MEMBRANE LIPOPROTEIN-RELATED"/>
    <property type="match status" value="1"/>
</dbReference>
<dbReference type="AlphaFoldDB" id="A0A6S6ZD74"/>
<accession>A0A6S6ZD74</accession>
<dbReference type="InterPro" id="IPR017734">
    <property type="entry name" value="T6SS_SciN"/>
</dbReference>
<dbReference type="Pfam" id="PF12790">
    <property type="entry name" value="T6SS-SciN"/>
    <property type="match status" value="1"/>
</dbReference>
<dbReference type="InterPro" id="IPR038706">
    <property type="entry name" value="Type_VI_SciN-like_sf"/>
</dbReference>
<dbReference type="Gene3D" id="2.60.40.4150">
    <property type="entry name" value="Type VI secretion system, lipoprotein SciN"/>
    <property type="match status" value="1"/>
</dbReference>
<dbReference type="Proteomes" id="UP000494108">
    <property type="component" value="Unassembled WGS sequence"/>
</dbReference>
<keyword evidence="2" id="KW-1185">Reference proteome</keyword>
<proteinExistence type="predicted"/>
<sequence length="192" mass="21101">MNALFHRTGLTGYRARGSLRRVALIAAGVVAGALSVGCSSTAKRVPAPYAIELRADPKVNVNAGGRPSPVQVTIYELKSASIFESRDFFTLQDDAHAALGAELLNVDQVILRPGEAKVLRYPGNPEARVVGVVAAYRDLEQSKWRLLVSLPEPQNTNVYKVWQFSPNEETVKVAVKRGGLEEVDRSRSWWPF</sequence>
<dbReference type="EMBL" id="CADIJX010000004">
    <property type="protein sequence ID" value="CAB3669357.1"/>
    <property type="molecule type" value="Genomic_DNA"/>
</dbReference>
<dbReference type="RefSeq" id="WP_175176109.1">
    <property type="nucleotide sequence ID" value="NZ_CADIJX010000004.1"/>
</dbReference>
<gene>
    <name evidence="1" type="ORF">LMG3431_03776</name>
</gene>
<protein>
    <recommendedName>
        <fullName evidence="3">Type VI secretion system lipoprotein TssJ</fullName>
    </recommendedName>
</protein>
<reference evidence="1 2" key="1">
    <citation type="submission" date="2020-04" db="EMBL/GenBank/DDBJ databases">
        <authorList>
            <person name="De Canck E."/>
        </authorList>
    </citation>
    <scope>NUCLEOTIDE SEQUENCE [LARGE SCALE GENOMIC DNA]</scope>
    <source>
        <strain evidence="1 2">LMG 3431</strain>
    </source>
</reference>
<evidence type="ECO:0000313" key="1">
    <source>
        <dbReference type="EMBL" id="CAB3669357.1"/>
    </source>
</evidence>
<organism evidence="1 2">
    <name type="scientific">Achromobacter pestifer</name>
    <dbReference type="NCBI Taxonomy" id="1353889"/>
    <lineage>
        <taxon>Bacteria</taxon>
        <taxon>Pseudomonadati</taxon>
        <taxon>Pseudomonadota</taxon>
        <taxon>Betaproteobacteria</taxon>
        <taxon>Burkholderiales</taxon>
        <taxon>Alcaligenaceae</taxon>
        <taxon>Achromobacter</taxon>
    </lineage>
</organism>
<dbReference type="NCBIfam" id="TIGR03352">
    <property type="entry name" value="VI_chp_3"/>
    <property type="match status" value="1"/>
</dbReference>